<dbReference type="PROSITE" id="PS51294">
    <property type="entry name" value="HTH_MYB"/>
    <property type="match status" value="1"/>
</dbReference>
<evidence type="ECO:0000256" key="7">
    <source>
        <dbReference type="ARBA" id="ARBA00023125"/>
    </source>
</evidence>
<keyword evidence="5" id="KW-0902">Two-component regulatory system</keyword>
<dbReference type="PANTHER" id="PTHR43874">
    <property type="entry name" value="TWO-COMPONENT RESPONSE REGULATOR"/>
    <property type="match status" value="1"/>
</dbReference>
<comment type="similarity">
    <text evidence="2">Belongs to the ARR family. Type-B subfamily.</text>
</comment>
<dbReference type="AlphaFoldDB" id="A0ABC8UB74"/>
<dbReference type="InterPro" id="IPR017930">
    <property type="entry name" value="Myb_dom"/>
</dbReference>
<dbReference type="SUPFAM" id="SSF52172">
    <property type="entry name" value="CheY-like"/>
    <property type="match status" value="1"/>
</dbReference>
<evidence type="ECO:0000256" key="12">
    <source>
        <dbReference type="SAM" id="MobiDB-lite"/>
    </source>
</evidence>
<feature type="region of interest" description="Disordered" evidence="12">
    <location>
        <begin position="144"/>
        <end position="202"/>
    </location>
</feature>
<feature type="modified residue" description="4-aspartylphosphate" evidence="11">
    <location>
        <position position="70"/>
    </location>
</feature>
<keyword evidence="7" id="KW-0238">DNA-binding</keyword>
<accession>A0ABC8UB74</accession>
<dbReference type="InterPro" id="IPR006447">
    <property type="entry name" value="Myb_dom_plants"/>
</dbReference>
<dbReference type="SMART" id="SM00448">
    <property type="entry name" value="REC"/>
    <property type="match status" value="1"/>
</dbReference>
<evidence type="ECO:0008006" key="17">
    <source>
        <dbReference type="Google" id="ProtNLM"/>
    </source>
</evidence>
<evidence type="ECO:0000256" key="10">
    <source>
        <dbReference type="ARBA" id="ARBA00023242"/>
    </source>
</evidence>
<feature type="compositionally biased region" description="Basic and acidic residues" evidence="12">
    <location>
        <begin position="144"/>
        <end position="154"/>
    </location>
</feature>
<name>A0ABC8UB74_9AQUA</name>
<evidence type="ECO:0000256" key="1">
    <source>
        <dbReference type="ARBA" id="ARBA00004123"/>
    </source>
</evidence>
<keyword evidence="6" id="KW-0805">Transcription regulation</keyword>
<evidence type="ECO:0000256" key="2">
    <source>
        <dbReference type="ARBA" id="ARBA00006015"/>
    </source>
</evidence>
<dbReference type="Pfam" id="PF00249">
    <property type="entry name" value="Myb_DNA-binding"/>
    <property type="match status" value="1"/>
</dbReference>
<keyword evidence="3 11" id="KW-0597">Phosphoprotein</keyword>
<dbReference type="SUPFAM" id="SSF46689">
    <property type="entry name" value="Homeodomain-like"/>
    <property type="match status" value="1"/>
</dbReference>
<dbReference type="EMBL" id="CAUOFW020007279">
    <property type="protein sequence ID" value="CAK9178625.1"/>
    <property type="molecule type" value="Genomic_DNA"/>
</dbReference>
<dbReference type="Gene3D" id="3.40.50.2300">
    <property type="match status" value="1"/>
</dbReference>
<dbReference type="Pfam" id="PF00072">
    <property type="entry name" value="Response_reg"/>
    <property type="match status" value="1"/>
</dbReference>
<comment type="caution">
    <text evidence="15">The sequence shown here is derived from an EMBL/GenBank/DDBJ whole genome shotgun (WGS) entry which is preliminary data.</text>
</comment>
<dbReference type="InterPro" id="IPR001789">
    <property type="entry name" value="Sig_transdc_resp-reg_receiver"/>
</dbReference>
<evidence type="ECO:0000256" key="6">
    <source>
        <dbReference type="ARBA" id="ARBA00023015"/>
    </source>
</evidence>
<dbReference type="PROSITE" id="PS50110">
    <property type="entry name" value="RESPONSE_REGULATORY"/>
    <property type="match status" value="1"/>
</dbReference>
<dbReference type="NCBIfam" id="TIGR01557">
    <property type="entry name" value="myb_SHAQKYF"/>
    <property type="match status" value="1"/>
</dbReference>
<evidence type="ECO:0000256" key="5">
    <source>
        <dbReference type="ARBA" id="ARBA00023012"/>
    </source>
</evidence>
<proteinExistence type="inferred from homology"/>
<dbReference type="FunFam" id="1.10.10.60:FF:000007">
    <property type="entry name" value="Two-component response regulator"/>
    <property type="match status" value="1"/>
</dbReference>
<organism evidence="15 16">
    <name type="scientific">Ilex paraguariensis</name>
    <name type="common">yerba mate</name>
    <dbReference type="NCBI Taxonomy" id="185542"/>
    <lineage>
        <taxon>Eukaryota</taxon>
        <taxon>Viridiplantae</taxon>
        <taxon>Streptophyta</taxon>
        <taxon>Embryophyta</taxon>
        <taxon>Tracheophyta</taxon>
        <taxon>Spermatophyta</taxon>
        <taxon>Magnoliopsida</taxon>
        <taxon>eudicotyledons</taxon>
        <taxon>Gunneridae</taxon>
        <taxon>Pentapetalae</taxon>
        <taxon>asterids</taxon>
        <taxon>campanulids</taxon>
        <taxon>Aquifoliales</taxon>
        <taxon>Aquifoliaceae</taxon>
        <taxon>Ilex</taxon>
    </lineage>
</organism>
<dbReference type="CDD" id="cd17584">
    <property type="entry name" value="REC_typeB_ARR-like"/>
    <property type="match status" value="1"/>
</dbReference>
<keyword evidence="4" id="KW-0932">Cytokinin signaling pathway</keyword>
<feature type="domain" description="HTH myb-type" evidence="14">
    <location>
        <begin position="200"/>
        <end position="259"/>
    </location>
</feature>
<sequence length="739" mass="81750">MTVEQEIDEQNDQFPVGMRVLAVDDDPTCLMLLETLLRKCQYHVTTTSQAITALKMLRENRNKFDLVISDVHMPDIDGFKLLELVGLEMDLPVIMLSAYGDTKLVMKGISHGACDYLLKPVRIEELKNIWQHVIRRKKFDAKDQKNSDKAHFESGEVGEGFPGTGDSDKSGKLNRKRKDQNVDEDEERDENGQNIEDPSTQKKPRVVWSVELHRKFVAAVHQLGIDKAVPKRILELMNVDKLSRENVASHLQAQNFFFLPSVAYHKLFSFIRAYYLALWMQKYRLYLKRISCVASQQASMVAALGSSDSTYLRMSSLNGLGDLRPAAGSRQFQNAAFGSFSPSSVIGRLNTPAGLGMRGLSSSGTGQLGFTQNSSNPINDLANFHSVIQTGNQNGNILQGLPLSLGLDQLQHNKVITQIGELNSTANDSMVHPISNGFSDMKINVGSSRNSLLGVPNNAATLQGHLQNNQRAGIFGNHSSVADVSLDSKLSSPLLDFGRCNDNWPSAVQSSEVQSDSFTLRQCFKQATPSDLRGDVSSMAMHIMTNPRDVSSIISVVPDTGTDLPSRAEQVSSNAGQNMDFALKQGWYDPKEDAAHHSNLTCISMNSSIYPDTVVGPYIQRSDARKKNCHTSSHLNVIGQSNCLDHPLVMQHKEVEQSVVETTLKSNQGYLKEQRKPLGNYAYDNVGSLEDVVSAMMKQDFPKSRTRHIKSADAAKPRLQIAFPLSVAGTERHLVFLLS</sequence>
<dbReference type="PANTHER" id="PTHR43874:SF7">
    <property type="entry name" value="TWO-COMPONENT RESPONSE REGULATOR ARR10"/>
    <property type="match status" value="1"/>
</dbReference>
<dbReference type="GO" id="GO:0009736">
    <property type="term" value="P:cytokinin-activated signaling pathway"/>
    <property type="evidence" value="ECO:0007669"/>
    <property type="project" value="UniProtKB-KW"/>
</dbReference>
<dbReference type="GO" id="GO:0003677">
    <property type="term" value="F:DNA binding"/>
    <property type="evidence" value="ECO:0007669"/>
    <property type="project" value="UniProtKB-KW"/>
</dbReference>
<reference evidence="15 16" key="1">
    <citation type="submission" date="2024-02" db="EMBL/GenBank/DDBJ databases">
        <authorList>
            <person name="Vignale AGUSTIN F."/>
            <person name="Sosa J E."/>
            <person name="Modenutti C."/>
        </authorList>
    </citation>
    <scope>NUCLEOTIDE SEQUENCE [LARGE SCALE GENOMIC DNA]</scope>
</reference>
<dbReference type="GO" id="GO:0005634">
    <property type="term" value="C:nucleus"/>
    <property type="evidence" value="ECO:0007669"/>
    <property type="project" value="UniProtKB-SubCell"/>
</dbReference>
<keyword evidence="16" id="KW-1185">Reference proteome</keyword>
<evidence type="ECO:0000256" key="8">
    <source>
        <dbReference type="ARBA" id="ARBA00023159"/>
    </source>
</evidence>
<evidence type="ECO:0000256" key="9">
    <source>
        <dbReference type="ARBA" id="ARBA00023163"/>
    </source>
</evidence>
<dbReference type="InterPro" id="IPR045279">
    <property type="entry name" value="ARR-like"/>
</dbReference>
<gene>
    <name evidence="15" type="ORF">ILEXP_LOCUS48527</name>
</gene>
<dbReference type="PIRSF" id="PIRSF036392">
    <property type="entry name" value="RR_ARR_type-B"/>
    <property type="match status" value="1"/>
</dbReference>
<protein>
    <recommendedName>
        <fullName evidence="17">Two-component response regulator</fullName>
    </recommendedName>
</protein>
<dbReference type="InterPro" id="IPR001005">
    <property type="entry name" value="SANT/Myb"/>
</dbReference>
<evidence type="ECO:0000313" key="15">
    <source>
        <dbReference type="EMBL" id="CAK9178625.1"/>
    </source>
</evidence>
<evidence type="ECO:0000256" key="11">
    <source>
        <dbReference type="PROSITE-ProRule" id="PRU00169"/>
    </source>
</evidence>
<evidence type="ECO:0000256" key="4">
    <source>
        <dbReference type="ARBA" id="ARBA00022864"/>
    </source>
</evidence>
<evidence type="ECO:0000313" key="16">
    <source>
        <dbReference type="Proteomes" id="UP001642360"/>
    </source>
</evidence>
<evidence type="ECO:0000256" key="3">
    <source>
        <dbReference type="ARBA" id="ARBA00022553"/>
    </source>
</evidence>
<comment type="subcellular location">
    <subcellularLocation>
        <location evidence="1">Nucleus</location>
    </subcellularLocation>
</comment>
<dbReference type="Gene3D" id="1.10.10.60">
    <property type="entry name" value="Homeodomain-like"/>
    <property type="match status" value="1"/>
</dbReference>
<evidence type="ECO:0000259" key="14">
    <source>
        <dbReference type="PROSITE" id="PS51294"/>
    </source>
</evidence>
<dbReference type="InterPro" id="IPR009057">
    <property type="entry name" value="Homeodomain-like_sf"/>
</dbReference>
<keyword evidence="8" id="KW-0010">Activator</keyword>
<dbReference type="InterPro" id="IPR017053">
    <property type="entry name" value="Response_reg_B-typ_pln"/>
</dbReference>
<keyword evidence="10" id="KW-0539">Nucleus</keyword>
<evidence type="ECO:0000259" key="13">
    <source>
        <dbReference type="PROSITE" id="PS50110"/>
    </source>
</evidence>
<dbReference type="Proteomes" id="UP001642360">
    <property type="component" value="Unassembled WGS sequence"/>
</dbReference>
<dbReference type="GO" id="GO:0000160">
    <property type="term" value="P:phosphorelay signal transduction system"/>
    <property type="evidence" value="ECO:0007669"/>
    <property type="project" value="UniProtKB-KW"/>
</dbReference>
<dbReference type="InterPro" id="IPR011006">
    <property type="entry name" value="CheY-like_superfamily"/>
</dbReference>
<feature type="domain" description="Response regulatory" evidence="13">
    <location>
        <begin position="19"/>
        <end position="134"/>
    </location>
</feature>
<keyword evidence="9" id="KW-0804">Transcription</keyword>